<comment type="caution">
    <text evidence="1">The sequence shown here is derived from an EMBL/GenBank/DDBJ whole genome shotgun (WGS) entry which is preliminary data.</text>
</comment>
<protein>
    <submittedName>
        <fullName evidence="1">Actin-like protein ARPC3</fullName>
    </submittedName>
</protein>
<name>A0ACB8UK36_9APHY</name>
<gene>
    <name evidence="1" type="ORF">BDY19DRAFT_920540</name>
</gene>
<proteinExistence type="predicted"/>
<evidence type="ECO:0000313" key="1">
    <source>
        <dbReference type="EMBL" id="KAI0094060.1"/>
    </source>
</evidence>
<evidence type="ECO:0000313" key="2">
    <source>
        <dbReference type="Proteomes" id="UP001055072"/>
    </source>
</evidence>
<keyword evidence="2" id="KW-1185">Reference proteome</keyword>
<dbReference type="EMBL" id="MU274901">
    <property type="protein sequence ID" value="KAI0094060.1"/>
    <property type="molecule type" value="Genomic_DNA"/>
</dbReference>
<dbReference type="Proteomes" id="UP001055072">
    <property type="component" value="Unassembled WGS sequence"/>
</dbReference>
<accession>A0ACB8UK36</accession>
<reference evidence="1" key="1">
    <citation type="journal article" date="2021" name="Environ. Microbiol.">
        <title>Gene family expansions and transcriptome signatures uncover fungal adaptations to wood decay.</title>
        <authorList>
            <person name="Hage H."/>
            <person name="Miyauchi S."/>
            <person name="Viragh M."/>
            <person name="Drula E."/>
            <person name="Min B."/>
            <person name="Chaduli D."/>
            <person name="Navarro D."/>
            <person name="Favel A."/>
            <person name="Norest M."/>
            <person name="Lesage-Meessen L."/>
            <person name="Balint B."/>
            <person name="Merenyi Z."/>
            <person name="de Eugenio L."/>
            <person name="Morin E."/>
            <person name="Martinez A.T."/>
            <person name="Baldrian P."/>
            <person name="Stursova M."/>
            <person name="Martinez M.J."/>
            <person name="Novotny C."/>
            <person name="Magnuson J.K."/>
            <person name="Spatafora J.W."/>
            <person name="Maurice S."/>
            <person name="Pangilinan J."/>
            <person name="Andreopoulos W."/>
            <person name="LaButti K."/>
            <person name="Hundley H."/>
            <person name="Na H."/>
            <person name="Kuo A."/>
            <person name="Barry K."/>
            <person name="Lipzen A."/>
            <person name="Henrissat B."/>
            <person name="Riley R."/>
            <person name="Ahrendt S."/>
            <person name="Nagy L.G."/>
            <person name="Grigoriev I.V."/>
            <person name="Martin F."/>
            <person name="Rosso M.N."/>
        </authorList>
    </citation>
    <scope>NUCLEOTIDE SEQUENCE</scope>
    <source>
        <strain evidence="1">CBS 384.51</strain>
    </source>
</reference>
<organism evidence="1 2">
    <name type="scientific">Irpex rosettiformis</name>
    <dbReference type="NCBI Taxonomy" id="378272"/>
    <lineage>
        <taxon>Eukaryota</taxon>
        <taxon>Fungi</taxon>
        <taxon>Dikarya</taxon>
        <taxon>Basidiomycota</taxon>
        <taxon>Agaricomycotina</taxon>
        <taxon>Agaricomycetes</taxon>
        <taxon>Polyporales</taxon>
        <taxon>Irpicaceae</taxon>
        <taxon>Irpex</taxon>
    </lineage>
</organism>
<sequence length="414" mass="44209">MAAPEVFNLAQVPITSHSFNADRTRVAVSLTSNDVQIFDRHGNDWKPTEVLSEHDKQITSIDWAPNSNRIVTSAQDRNAYVWQQTPDPQTGHLIWKPTLVLLRINRAATYVKWSPNEDKFAVASGARAIAICSFDPEGDWWVSRLLKKPIRSTVLSVDWHPNNVLLAAGSADMKARVFSAYIKDVDKRPAPSVWGEKLPFNTICGEYASPSGGWVHSVGFSPSGDVLAFASHDSTINIVYPGGPAIHTIRMTTLPLVTLAWTSEESIVAAGHDCQPFVFSGNAQSGWQLVGSLDDPNANKASGGSRSGFGGAPSPVGRLQSSAFNTFRNADSRGISSSPGSPISGPGGSGESELFTIHQNTITNIRAYESVGAGQVTKVSTSGVDGKLVVWDVSNVTPVSAGGLAGKMGNLSLR</sequence>